<keyword evidence="4" id="KW-1185">Reference proteome</keyword>
<keyword evidence="2" id="KW-0732">Signal</keyword>
<feature type="compositionally biased region" description="Polar residues" evidence="1">
    <location>
        <begin position="349"/>
        <end position="373"/>
    </location>
</feature>
<protein>
    <submittedName>
        <fullName evidence="3">Uncharacterized protein</fullName>
    </submittedName>
</protein>
<feature type="chain" id="PRO_5040395063" evidence="2">
    <location>
        <begin position="23"/>
        <end position="632"/>
    </location>
</feature>
<evidence type="ECO:0000313" key="4">
    <source>
        <dbReference type="Proteomes" id="UP000886653"/>
    </source>
</evidence>
<feature type="compositionally biased region" description="Low complexity" evidence="1">
    <location>
        <begin position="482"/>
        <end position="497"/>
    </location>
</feature>
<organism evidence="3 4">
    <name type="scientific">Cronartium quercuum f. sp. fusiforme G11</name>
    <dbReference type="NCBI Taxonomy" id="708437"/>
    <lineage>
        <taxon>Eukaryota</taxon>
        <taxon>Fungi</taxon>
        <taxon>Dikarya</taxon>
        <taxon>Basidiomycota</taxon>
        <taxon>Pucciniomycotina</taxon>
        <taxon>Pucciniomycetes</taxon>
        <taxon>Pucciniales</taxon>
        <taxon>Coleosporiaceae</taxon>
        <taxon>Cronartium</taxon>
    </lineage>
</organism>
<feature type="signal peptide" evidence="2">
    <location>
        <begin position="1"/>
        <end position="22"/>
    </location>
</feature>
<feature type="compositionally biased region" description="Basic and acidic residues" evidence="1">
    <location>
        <begin position="388"/>
        <end position="400"/>
    </location>
</feature>
<dbReference type="AlphaFoldDB" id="A0A9P6ND56"/>
<proteinExistence type="predicted"/>
<feature type="compositionally biased region" description="Basic and acidic residues" evidence="1">
    <location>
        <begin position="440"/>
        <end position="452"/>
    </location>
</feature>
<feature type="region of interest" description="Disordered" evidence="1">
    <location>
        <begin position="323"/>
        <end position="508"/>
    </location>
</feature>
<evidence type="ECO:0000313" key="3">
    <source>
        <dbReference type="EMBL" id="KAG0143412.1"/>
    </source>
</evidence>
<feature type="compositionally biased region" description="Basic and acidic residues" evidence="1">
    <location>
        <begin position="330"/>
        <end position="348"/>
    </location>
</feature>
<accession>A0A9P6ND56</accession>
<comment type="caution">
    <text evidence="3">The sequence shown here is derived from an EMBL/GenBank/DDBJ whole genome shotgun (WGS) entry which is preliminary data.</text>
</comment>
<dbReference type="EMBL" id="MU167319">
    <property type="protein sequence ID" value="KAG0143412.1"/>
    <property type="molecule type" value="Genomic_DNA"/>
</dbReference>
<name>A0A9P6ND56_9BASI</name>
<dbReference type="Proteomes" id="UP000886653">
    <property type="component" value="Unassembled WGS sequence"/>
</dbReference>
<sequence length="632" mass="68258">MRCASLLLFCILECLMLPIIAPAILSSGEQISEVAKDIKVEGTPAKVGRKYRSEIGRIPSGPSFLADATGLEQRLNGYKPRTPVKILWSSFKTVASKLRKWVSRLLNRLGGRSAKTVSRKVKFAGRPPVSPPPVTAESEAEFHDAAEDFKDPKATKAKEDLKGEADVVTSSVEAVHATTPKDQGTILSSPIVQLIKGTVAQGWTKISDGVSGGWEWITNTNNRFSLASRVGSHVPWLQPKYKPLHGLTALSALPLADEPYEDAKAFIENANNLKYVKEFLDSYQNDKVIAEPISKFLHMLKITQAELDSEVVKSPEAILSQGVATTSKSDQIHTESSERFPDKLKSTEADSGSNVVKSLGLTSSEEVATNSKSEPIHAESPAHSLVESSKRFPDKLKSTEADSGSNVVKSLGPTSSEEVATNPKSEPIHAESPAHSLVESSKRFPDKLKSTEADSGSNVVKSLGPTSSEEVATNPKSEPIHAESSAGSSKAELSSSSESKEKPSTKRVITQEIPEETDLLTSIKNVYTEKVPPGHLTPVTQKFGQIASYEIQEADAEKIHVMAKLLYLLASADSEKALEELSSLGQGLAVAKGETGTTEGNASLTELNKLKVFVKTALSKLNEWIEKDLYHL</sequence>
<feature type="compositionally biased region" description="Polar residues" evidence="1">
    <location>
        <begin position="401"/>
        <end position="424"/>
    </location>
</feature>
<gene>
    <name evidence="3" type="ORF">CROQUDRAFT_661205</name>
</gene>
<reference evidence="3" key="1">
    <citation type="submission" date="2013-11" db="EMBL/GenBank/DDBJ databases">
        <title>Genome sequence of the fusiform rust pathogen reveals effectors for host alternation and coevolution with pine.</title>
        <authorList>
            <consortium name="DOE Joint Genome Institute"/>
            <person name="Smith K."/>
            <person name="Pendleton A."/>
            <person name="Kubisiak T."/>
            <person name="Anderson C."/>
            <person name="Salamov A."/>
            <person name="Aerts A."/>
            <person name="Riley R."/>
            <person name="Clum A."/>
            <person name="Lindquist E."/>
            <person name="Ence D."/>
            <person name="Campbell M."/>
            <person name="Kronenberg Z."/>
            <person name="Feau N."/>
            <person name="Dhillon B."/>
            <person name="Hamelin R."/>
            <person name="Burleigh J."/>
            <person name="Smith J."/>
            <person name="Yandell M."/>
            <person name="Nelson C."/>
            <person name="Grigoriev I."/>
            <person name="Davis J."/>
        </authorList>
    </citation>
    <scope>NUCLEOTIDE SEQUENCE</scope>
    <source>
        <strain evidence="3">G11</strain>
    </source>
</reference>
<evidence type="ECO:0000256" key="2">
    <source>
        <dbReference type="SAM" id="SignalP"/>
    </source>
</evidence>
<feature type="compositionally biased region" description="Polar residues" evidence="1">
    <location>
        <begin position="453"/>
        <end position="476"/>
    </location>
</feature>
<evidence type="ECO:0000256" key="1">
    <source>
        <dbReference type="SAM" id="MobiDB-lite"/>
    </source>
</evidence>